<keyword evidence="1" id="KW-0812">Transmembrane</keyword>
<protein>
    <submittedName>
        <fullName evidence="2">Uncharacterized protein</fullName>
    </submittedName>
</protein>
<sequence>MSLQLNWTRGLWLWAGLLGLALACAVIPLPLAGRLGLVLASLVVVGLGWRVAGRRGAARGSRRGAE</sequence>
<evidence type="ECO:0000313" key="2">
    <source>
        <dbReference type="EMBL" id="TGC69640.1"/>
    </source>
</evidence>
<dbReference type="Proteomes" id="UP000297538">
    <property type="component" value="Unassembled WGS sequence"/>
</dbReference>
<name>A0A659PBD5_SALET</name>
<reference evidence="2 3" key="1">
    <citation type="submission" date="2018-03" db="EMBL/GenBank/DDBJ databases">
        <title>Non-Typhoidal Salmonella genome sequencing and assembly.</title>
        <authorList>
            <person name="Matchawe C."/>
        </authorList>
    </citation>
    <scope>NUCLEOTIDE SEQUENCE [LARGE SCALE GENOMIC DNA]</scope>
    <source>
        <strain evidence="2 3">34ev</strain>
    </source>
</reference>
<dbReference type="AlphaFoldDB" id="A0A659PBD5"/>
<dbReference type="EMBL" id="PYKC01000087">
    <property type="protein sequence ID" value="TGC69640.1"/>
    <property type="molecule type" value="Genomic_DNA"/>
</dbReference>
<keyword evidence="1" id="KW-1133">Transmembrane helix</keyword>
<keyword evidence="1" id="KW-0472">Membrane</keyword>
<feature type="non-terminal residue" evidence="2">
    <location>
        <position position="66"/>
    </location>
</feature>
<evidence type="ECO:0000256" key="1">
    <source>
        <dbReference type="SAM" id="Phobius"/>
    </source>
</evidence>
<gene>
    <name evidence="2" type="ORF">C9F00_14520</name>
</gene>
<evidence type="ECO:0000313" key="3">
    <source>
        <dbReference type="Proteomes" id="UP000297538"/>
    </source>
</evidence>
<comment type="caution">
    <text evidence="2">The sequence shown here is derived from an EMBL/GenBank/DDBJ whole genome shotgun (WGS) entry which is preliminary data.</text>
</comment>
<organism evidence="2 3">
    <name type="scientific">Salmonella enterica subsp. enterica serovar Wilhelmsburg</name>
    <dbReference type="NCBI Taxonomy" id="1960126"/>
    <lineage>
        <taxon>Bacteria</taxon>
        <taxon>Pseudomonadati</taxon>
        <taxon>Pseudomonadota</taxon>
        <taxon>Gammaproteobacteria</taxon>
        <taxon>Enterobacterales</taxon>
        <taxon>Enterobacteriaceae</taxon>
        <taxon>Salmonella</taxon>
    </lineage>
</organism>
<accession>A0A659PBD5</accession>
<feature type="transmembrane region" description="Helical" evidence="1">
    <location>
        <begin position="35"/>
        <end position="53"/>
    </location>
</feature>
<proteinExistence type="predicted"/>
<dbReference type="RefSeq" id="WP_210114163.1">
    <property type="nucleotide sequence ID" value="NZ_PYKC01000087.1"/>
</dbReference>